<keyword evidence="4 6" id="KW-1133">Transmembrane helix</keyword>
<dbReference type="Pfam" id="PF00083">
    <property type="entry name" value="Sugar_tr"/>
    <property type="match status" value="1"/>
</dbReference>
<evidence type="ECO:0000259" key="7">
    <source>
        <dbReference type="PROSITE" id="PS50850"/>
    </source>
</evidence>
<dbReference type="PANTHER" id="PTHR48020:SF12">
    <property type="entry name" value="PROTON MYO-INOSITOL COTRANSPORTER"/>
    <property type="match status" value="1"/>
</dbReference>
<evidence type="ECO:0000256" key="5">
    <source>
        <dbReference type="ARBA" id="ARBA00023136"/>
    </source>
</evidence>
<dbReference type="Proteomes" id="UP000019471">
    <property type="component" value="Unassembled WGS sequence"/>
</dbReference>
<dbReference type="HOGENOM" id="CLU_142356_0_0_1"/>
<dbReference type="RefSeq" id="XP_007744528.1">
    <property type="nucleotide sequence ID" value="XM_007746338.1"/>
</dbReference>
<dbReference type="PROSITE" id="PS50850">
    <property type="entry name" value="MFS"/>
    <property type="match status" value="1"/>
</dbReference>
<accession>W9XK49</accession>
<reference evidence="8 9" key="1">
    <citation type="submission" date="2013-03" db="EMBL/GenBank/DDBJ databases">
        <title>The Genome Sequence of Cladophialophora psammophila CBS 110553.</title>
        <authorList>
            <consortium name="The Broad Institute Genomics Platform"/>
            <person name="Cuomo C."/>
            <person name="de Hoog S."/>
            <person name="Gorbushina A."/>
            <person name="Walker B."/>
            <person name="Young S.K."/>
            <person name="Zeng Q."/>
            <person name="Gargeya S."/>
            <person name="Fitzgerald M."/>
            <person name="Haas B."/>
            <person name="Abouelleil A."/>
            <person name="Allen A.W."/>
            <person name="Alvarado L."/>
            <person name="Arachchi H.M."/>
            <person name="Berlin A.M."/>
            <person name="Chapman S.B."/>
            <person name="Gainer-Dewar J."/>
            <person name="Goldberg J."/>
            <person name="Griggs A."/>
            <person name="Gujja S."/>
            <person name="Hansen M."/>
            <person name="Howarth C."/>
            <person name="Imamovic A."/>
            <person name="Ireland A."/>
            <person name="Larimer J."/>
            <person name="McCowan C."/>
            <person name="Murphy C."/>
            <person name="Pearson M."/>
            <person name="Poon T.W."/>
            <person name="Priest M."/>
            <person name="Roberts A."/>
            <person name="Saif S."/>
            <person name="Shea T."/>
            <person name="Sisk P."/>
            <person name="Sykes S."/>
            <person name="Wortman J."/>
            <person name="Nusbaum C."/>
            <person name="Birren B."/>
        </authorList>
    </citation>
    <scope>NUCLEOTIDE SEQUENCE [LARGE SCALE GENOMIC DNA]</scope>
    <source>
        <strain evidence="8 9">CBS 110553</strain>
    </source>
</reference>
<dbReference type="GO" id="GO:0016020">
    <property type="term" value="C:membrane"/>
    <property type="evidence" value="ECO:0007669"/>
    <property type="project" value="UniProtKB-SubCell"/>
</dbReference>
<dbReference type="GeneID" id="19190455"/>
<comment type="caution">
    <text evidence="8">The sequence shown here is derived from an EMBL/GenBank/DDBJ whole genome shotgun (WGS) entry which is preliminary data.</text>
</comment>
<dbReference type="AlphaFoldDB" id="W9XK49"/>
<evidence type="ECO:0000256" key="2">
    <source>
        <dbReference type="ARBA" id="ARBA00022448"/>
    </source>
</evidence>
<evidence type="ECO:0000256" key="1">
    <source>
        <dbReference type="ARBA" id="ARBA00004141"/>
    </source>
</evidence>
<dbReference type="InterPro" id="IPR036259">
    <property type="entry name" value="MFS_trans_sf"/>
</dbReference>
<keyword evidence="3 6" id="KW-0812">Transmembrane</keyword>
<name>W9XK49_9EURO</name>
<dbReference type="InterPro" id="IPR020846">
    <property type="entry name" value="MFS_dom"/>
</dbReference>
<sequence>MFNFIFAFPAVRTIDTFGRRKLLLCTLPLMTVFLLLAAGGFYATDSTAKLAVVALGIYLYIIAYSPGEGPVPFVYSAEAFPSAMRDVGMSFAVFVCWLFNSIVGLTFSSILDNFTPPGAFFWYAGWNAALTVAIYLFLPETKALSLARMAYPRNTE</sequence>
<evidence type="ECO:0000313" key="9">
    <source>
        <dbReference type="Proteomes" id="UP000019471"/>
    </source>
</evidence>
<gene>
    <name evidence="8" type="ORF">A1O5_05739</name>
</gene>
<keyword evidence="9" id="KW-1185">Reference proteome</keyword>
<feature type="domain" description="Major facilitator superfamily (MFS) profile" evidence="7">
    <location>
        <begin position="1"/>
        <end position="142"/>
    </location>
</feature>
<feature type="transmembrane region" description="Helical" evidence="6">
    <location>
        <begin position="48"/>
        <end position="66"/>
    </location>
</feature>
<dbReference type="OrthoDB" id="5290825at2759"/>
<evidence type="ECO:0000256" key="4">
    <source>
        <dbReference type="ARBA" id="ARBA00022989"/>
    </source>
</evidence>
<protein>
    <recommendedName>
        <fullName evidence="7">Major facilitator superfamily (MFS) profile domain-containing protein</fullName>
    </recommendedName>
</protein>
<organism evidence="8 9">
    <name type="scientific">Cladophialophora psammophila CBS 110553</name>
    <dbReference type="NCBI Taxonomy" id="1182543"/>
    <lineage>
        <taxon>Eukaryota</taxon>
        <taxon>Fungi</taxon>
        <taxon>Dikarya</taxon>
        <taxon>Ascomycota</taxon>
        <taxon>Pezizomycotina</taxon>
        <taxon>Eurotiomycetes</taxon>
        <taxon>Chaetothyriomycetidae</taxon>
        <taxon>Chaetothyriales</taxon>
        <taxon>Herpotrichiellaceae</taxon>
        <taxon>Cladophialophora</taxon>
    </lineage>
</organism>
<comment type="subcellular location">
    <subcellularLocation>
        <location evidence="1">Membrane</location>
        <topology evidence="1">Multi-pass membrane protein</topology>
    </subcellularLocation>
</comment>
<evidence type="ECO:0000313" key="8">
    <source>
        <dbReference type="EMBL" id="EXJ70749.1"/>
    </source>
</evidence>
<dbReference type="Gene3D" id="1.20.1250.20">
    <property type="entry name" value="MFS general substrate transporter like domains"/>
    <property type="match status" value="1"/>
</dbReference>
<feature type="transmembrane region" description="Helical" evidence="6">
    <location>
        <begin position="87"/>
        <end position="108"/>
    </location>
</feature>
<dbReference type="eggNOG" id="KOG0254">
    <property type="taxonomic scope" value="Eukaryota"/>
</dbReference>
<keyword evidence="5 6" id="KW-0472">Membrane</keyword>
<proteinExistence type="predicted"/>
<feature type="transmembrane region" description="Helical" evidence="6">
    <location>
        <begin position="22"/>
        <end position="42"/>
    </location>
</feature>
<dbReference type="InterPro" id="IPR005828">
    <property type="entry name" value="MFS_sugar_transport-like"/>
</dbReference>
<feature type="transmembrane region" description="Helical" evidence="6">
    <location>
        <begin position="120"/>
        <end position="138"/>
    </location>
</feature>
<dbReference type="GO" id="GO:0022857">
    <property type="term" value="F:transmembrane transporter activity"/>
    <property type="evidence" value="ECO:0007669"/>
    <property type="project" value="InterPro"/>
</dbReference>
<dbReference type="STRING" id="1182543.W9XK49"/>
<evidence type="ECO:0000256" key="6">
    <source>
        <dbReference type="SAM" id="Phobius"/>
    </source>
</evidence>
<dbReference type="SUPFAM" id="SSF103473">
    <property type="entry name" value="MFS general substrate transporter"/>
    <property type="match status" value="1"/>
</dbReference>
<dbReference type="EMBL" id="AMGX01000008">
    <property type="protein sequence ID" value="EXJ70749.1"/>
    <property type="molecule type" value="Genomic_DNA"/>
</dbReference>
<dbReference type="InterPro" id="IPR050814">
    <property type="entry name" value="Myo-inositol_Transporter"/>
</dbReference>
<keyword evidence="2" id="KW-0813">Transport</keyword>
<evidence type="ECO:0000256" key="3">
    <source>
        <dbReference type="ARBA" id="ARBA00022692"/>
    </source>
</evidence>
<dbReference type="PANTHER" id="PTHR48020">
    <property type="entry name" value="PROTON MYO-INOSITOL COTRANSPORTER"/>
    <property type="match status" value="1"/>
</dbReference>